<proteinExistence type="predicted"/>
<dbReference type="RefSeq" id="WP_071925676.1">
    <property type="nucleotide sequence ID" value="NZ_CP018082.1"/>
</dbReference>
<dbReference type="Proteomes" id="UP000183810">
    <property type="component" value="Chromosome"/>
</dbReference>
<reference evidence="1" key="1">
    <citation type="submission" date="2016-11" db="EMBL/GenBank/DDBJ databases">
        <authorList>
            <person name="Jaros S."/>
            <person name="Januszkiewicz K."/>
            <person name="Wedrychowicz H."/>
        </authorList>
    </citation>
    <scope>NUCLEOTIDE SEQUENCE [LARGE SCALE GENOMIC DNA]</scope>
    <source>
        <strain evidence="1">Y48</strain>
    </source>
</reference>
<sequence length="82" mass="8787">MSAELARLDKLDGGPAPRPAAWMQHNDGSWWVVDDYGIAWPVAAFTTLDEAEDEAEAVLAAIGQHIVIDVAPGTVADTEVDR</sequence>
<keyword evidence="2" id="KW-1185">Reference proteome</keyword>
<accession>A0A1J0VKV4</accession>
<name>A0A1J0VKV4_9NOCA</name>
<evidence type="ECO:0000313" key="1">
    <source>
        <dbReference type="EMBL" id="APE32657.1"/>
    </source>
</evidence>
<organism evidence="1 2">
    <name type="scientific">Nocardia mangyaensis</name>
    <dbReference type="NCBI Taxonomy" id="2213200"/>
    <lineage>
        <taxon>Bacteria</taxon>
        <taxon>Bacillati</taxon>
        <taxon>Actinomycetota</taxon>
        <taxon>Actinomycetes</taxon>
        <taxon>Mycobacteriales</taxon>
        <taxon>Nocardiaceae</taxon>
        <taxon>Nocardia</taxon>
    </lineage>
</organism>
<dbReference type="EMBL" id="CP018082">
    <property type="protein sequence ID" value="APE32657.1"/>
    <property type="molecule type" value="Genomic_DNA"/>
</dbReference>
<evidence type="ECO:0000313" key="2">
    <source>
        <dbReference type="Proteomes" id="UP000183810"/>
    </source>
</evidence>
<dbReference type="KEGG" id="nsl:BOX37_00165"/>
<dbReference type="OrthoDB" id="4569721at2"/>
<gene>
    <name evidence="1" type="ORF">BOX37_00165</name>
</gene>
<protein>
    <submittedName>
        <fullName evidence="1">Uncharacterized protein</fullName>
    </submittedName>
</protein>
<dbReference type="AlphaFoldDB" id="A0A1J0VKV4"/>